<feature type="compositionally biased region" description="Basic and acidic residues" evidence="1">
    <location>
        <begin position="21"/>
        <end position="32"/>
    </location>
</feature>
<sequence length="198" mass="20979">MKTLTLFELTPPAGCQHSRRRQGDARSQRREVQEVTAGLRQILDLRLADAGSDRCGANFGPAAQARYHDFIAGGSRRREIDVDDLTDREGDLLRLLPLRLDAIGAGTQADDREAAVGAGGGRYRPAGDGVGDGHGATRARTLYAPLQGRGGLGEGGGADHQRGGKGARGNAADETRTFATEIRHQSAPLNTGSIDLDR</sequence>
<organism evidence="2 3">
    <name type="scientific">Ditylenchus destructor</name>
    <dbReference type="NCBI Taxonomy" id="166010"/>
    <lineage>
        <taxon>Eukaryota</taxon>
        <taxon>Metazoa</taxon>
        <taxon>Ecdysozoa</taxon>
        <taxon>Nematoda</taxon>
        <taxon>Chromadorea</taxon>
        <taxon>Rhabditida</taxon>
        <taxon>Tylenchina</taxon>
        <taxon>Tylenchomorpha</taxon>
        <taxon>Sphaerularioidea</taxon>
        <taxon>Anguinidae</taxon>
        <taxon>Anguininae</taxon>
        <taxon>Ditylenchus</taxon>
    </lineage>
</organism>
<dbReference type="EMBL" id="JAKKPZ010000461">
    <property type="protein sequence ID" value="KAI1694884.1"/>
    <property type="molecule type" value="Genomic_DNA"/>
</dbReference>
<reference evidence="2" key="1">
    <citation type="submission" date="2022-01" db="EMBL/GenBank/DDBJ databases">
        <title>Genome Sequence Resource for Two Populations of Ditylenchus destructor, the Migratory Endoparasitic Phytonematode.</title>
        <authorList>
            <person name="Zhang H."/>
            <person name="Lin R."/>
            <person name="Xie B."/>
        </authorList>
    </citation>
    <scope>NUCLEOTIDE SEQUENCE</scope>
    <source>
        <strain evidence="2">BazhouSP</strain>
    </source>
</reference>
<keyword evidence="3" id="KW-1185">Reference proteome</keyword>
<feature type="region of interest" description="Disordered" evidence="1">
    <location>
        <begin position="146"/>
        <end position="198"/>
    </location>
</feature>
<gene>
    <name evidence="2" type="ORF">DdX_19879</name>
</gene>
<feature type="compositionally biased region" description="Polar residues" evidence="1">
    <location>
        <begin position="187"/>
        <end position="198"/>
    </location>
</feature>
<name>A0AAD4MH32_9BILA</name>
<feature type="compositionally biased region" description="Basic and acidic residues" evidence="1">
    <location>
        <begin position="171"/>
        <end position="184"/>
    </location>
</feature>
<feature type="region of interest" description="Disordered" evidence="1">
    <location>
        <begin position="117"/>
        <end position="136"/>
    </location>
</feature>
<evidence type="ECO:0000313" key="2">
    <source>
        <dbReference type="EMBL" id="KAI1694884.1"/>
    </source>
</evidence>
<evidence type="ECO:0000313" key="3">
    <source>
        <dbReference type="Proteomes" id="UP001201812"/>
    </source>
</evidence>
<protein>
    <submittedName>
        <fullName evidence="2">Uncharacterized protein</fullName>
    </submittedName>
</protein>
<dbReference type="Proteomes" id="UP001201812">
    <property type="component" value="Unassembled WGS sequence"/>
</dbReference>
<comment type="caution">
    <text evidence="2">The sequence shown here is derived from an EMBL/GenBank/DDBJ whole genome shotgun (WGS) entry which is preliminary data.</text>
</comment>
<feature type="region of interest" description="Disordered" evidence="1">
    <location>
        <begin position="13"/>
        <end position="32"/>
    </location>
</feature>
<proteinExistence type="predicted"/>
<feature type="compositionally biased region" description="Gly residues" evidence="1">
    <location>
        <begin position="117"/>
        <end position="134"/>
    </location>
</feature>
<dbReference type="AlphaFoldDB" id="A0AAD4MH32"/>
<accession>A0AAD4MH32</accession>
<evidence type="ECO:0000256" key="1">
    <source>
        <dbReference type="SAM" id="MobiDB-lite"/>
    </source>
</evidence>